<dbReference type="PANTHER" id="PTHR30627">
    <property type="entry name" value="PEPTIDOGLYCAN D,D-TRANSPEPTIDASE"/>
    <property type="match status" value="1"/>
</dbReference>
<evidence type="ECO:0000256" key="3">
    <source>
        <dbReference type="ARBA" id="ARBA00012865"/>
    </source>
</evidence>
<dbReference type="GO" id="GO:0008800">
    <property type="term" value="F:beta-lactamase activity"/>
    <property type="evidence" value="ECO:0007669"/>
    <property type="project" value="UniProtKB-EC"/>
</dbReference>
<keyword evidence="4" id="KW-0732">Signal</keyword>
<dbReference type="AlphaFoldDB" id="A0A3B0WED3"/>
<evidence type="ECO:0000259" key="7">
    <source>
        <dbReference type="Pfam" id="PF00905"/>
    </source>
</evidence>
<evidence type="ECO:0000256" key="2">
    <source>
        <dbReference type="ARBA" id="ARBA00007898"/>
    </source>
</evidence>
<feature type="domain" description="Penicillin-binding protein transpeptidase" evidence="7">
    <location>
        <begin position="52"/>
        <end position="230"/>
    </location>
</feature>
<dbReference type="PROSITE" id="PS00337">
    <property type="entry name" value="BETA_LACTAMASE_D"/>
    <property type="match status" value="1"/>
</dbReference>
<evidence type="ECO:0000256" key="5">
    <source>
        <dbReference type="ARBA" id="ARBA00022801"/>
    </source>
</evidence>
<dbReference type="InterPro" id="IPR050515">
    <property type="entry name" value="Beta-lactam/transpept"/>
</dbReference>
<dbReference type="SUPFAM" id="SSF56601">
    <property type="entry name" value="beta-lactamase/transpeptidase-like"/>
    <property type="match status" value="1"/>
</dbReference>
<evidence type="ECO:0000256" key="1">
    <source>
        <dbReference type="ARBA" id="ARBA00001526"/>
    </source>
</evidence>
<dbReference type="GO" id="GO:0071555">
    <property type="term" value="P:cell wall organization"/>
    <property type="evidence" value="ECO:0007669"/>
    <property type="project" value="TreeGrafter"/>
</dbReference>
<evidence type="ECO:0000256" key="4">
    <source>
        <dbReference type="ARBA" id="ARBA00022729"/>
    </source>
</evidence>
<keyword evidence="5 8" id="KW-0378">Hydrolase</keyword>
<dbReference type="EC" id="3.5.2.6" evidence="3"/>
<dbReference type="InterPro" id="IPR012338">
    <property type="entry name" value="Beta-lactam/transpept-like"/>
</dbReference>
<comment type="catalytic activity">
    <reaction evidence="1">
        <text>a beta-lactam + H2O = a substituted beta-amino acid</text>
        <dbReference type="Rhea" id="RHEA:20401"/>
        <dbReference type="ChEBI" id="CHEBI:15377"/>
        <dbReference type="ChEBI" id="CHEBI:35627"/>
        <dbReference type="ChEBI" id="CHEBI:140347"/>
        <dbReference type="EC" id="3.5.2.6"/>
    </reaction>
</comment>
<dbReference type="GO" id="GO:0008658">
    <property type="term" value="F:penicillin binding"/>
    <property type="evidence" value="ECO:0007669"/>
    <property type="project" value="InterPro"/>
</dbReference>
<gene>
    <name evidence="8" type="ORF">MNBD_GAMMA05-1173</name>
</gene>
<protein>
    <recommendedName>
        <fullName evidence="3">beta-lactamase</fullName>
        <ecNumber evidence="3">3.5.2.6</ecNumber>
    </recommendedName>
</protein>
<accession>A0A3B0WED3</accession>
<evidence type="ECO:0000256" key="6">
    <source>
        <dbReference type="ARBA" id="ARBA00023251"/>
    </source>
</evidence>
<comment type="similarity">
    <text evidence="2">Belongs to the class-D beta-lactamase family.</text>
</comment>
<dbReference type="GO" id="GO:0005886">
    <property type="term" value="C:plasma membrane"/>
    <property type="evidence" value="ECO:0007669"/>
    <property type="project" value="TreeGrafter"/>
</dbReference>
<proteinExistence type="inferred from homology"/>
<sequence>MNFLRVFIFLVISINLHAEENKLEELYKLKNINGSILIESADGRVKYKYNVIDKENFIPASTFKIPNTLIILEEGLIEDQLEIIEWDGKKREYAQWNKDQTLKSAFQYSCVWCYQRFSRKIGDEKYHAYLRKFDYGNLLTGSDISRFWLDGELRVSVKDQIQFLRKVHDENLPIQRKHIKTLKNIMLSEENKNYKIWSKTGWSGKDGWYVGYLVIDNKTWFFANHIEINKKLDLAFRKYLTMESFKILDIIQ</sequence>
<dbReference type="GO" id="GO:0017001">
    <property type="term" value="P:antibiotic catabolic process"/>
    <property type="evidence" value="ECO:0007669"/>
    <property type="project" value="InterPro"/>
</dbReference>
<dbReference type="InterPro" id="IPR002137">
    <property type="entry name" value="Beta-lactam_class-D_AS"/>
</dbReference>
<evidence type="ECO:0000313" key="8">
    <source>
        <dbReference type="EMBL" id="VAW53641.1"/>
    </source>
</evidence>
<dbReference type="InterPro" id="IPR001460">
    <property type="entry name" value="PCN-bd_Tpept"/>
</dbReference>
<keyword evidence="6" id="KW-0046">Antibiotic resistance</keyword>
<dbReference type="EMBL" id="UOFE01000035">
    <property type="protein sequence ID" value="VAW53641.1"/>
    <property type="molecule type" value="Genomic_DNA"/>
</dbReference>
<dbReference type="Pfam" id="PF00905">
    <property type="entry name" value="Transpeptidase"/>
    <property type="match status" value="1"/>
</dbReference>
<name>A0A3B0WED3_9ZZZZ</name>
<dbReference type="PANTHER" id="PTHR30627:SF6">
    <property type="entry name" value="BETA-LACTAMASE YBXI-RELATED"/>
    <property type="match status" value="1"/>
</dbReference>
<dbReference type="Gene3D" id="3.40.710.10">
    <property type="entry name" value="DD-peptidase/beta-lactamase superfamily"/>
    <property type="match status" value="1"/>
</dbReference>
<organism evidence="8">
    <name type="scientific">hydrothermal vent metagenome</name>
    <dbReference type="NCBI Taxonomy" id="652676"/>
    <lineage>
        <taxon>unclassified sequences</taxon>
        <taxon>metagenomes</taxon>
        <taxon>ecological metagenomes</taxon>
    </lineage>
</organism>
<dbReference type="GO" id="GO:0046677">
    <property type="term" value="P:response to antibiotic"/>
    <property type="evidence" value="ECO:0007669"/>
    <property type="project" value="UniProtKB-KW"/>
</dbReference>
<reference evidence="8" key="1">
    <citation type="submission" date="2018-06" db="EMBL/GenBank/DDBJ databases">
        <authorList>
            <person name="Zhirakovskaya E."/>
        </authorList>
    </citation>
    <scope>NUCLEOTIDE SEQUENCE</scope>
</reference>